<proteinExistence type="predicted"/>
<dbReference type="InterPro" id="IPR050328">
    <property type="entry name" value="Dev_Immune_Receptor"/>
</dbReference>
<dbReference type="Gene3D" id="3.80.10.10">
    <property type="entry name" value="Ribonuclease Inhibitor"/>
    <property type="match status" value="6"/>
</dbReference>
<dbReference type="PANTHER" id="PTHR24373">
    <property type="entry name" value="SLIT RELATED LEUCINE-RICH REPEAT NEURONAL PROTEIN"/>
    <property type="match status" value="1"/>
</dbReference>
<dbReference type="SMART" id="SM00368">
    <property type="entry name" value="LRR_RI"/>
    <property type="match status" value="4"/>
</dbReference>
<dbReference type="SMART" id="SM00365">
    <property type="entry name" value="LRR_SD22"/>
    <property type="match status" value="8"/>
</dbReference>
<protein>
    <submittedName>
        <fullName evidence="6">Chaoptin</fullName>
    </submittedName>
</protein>
<keyword evidence="7" id="KW-1185">Reference proteome</keyword>
<keyword evidence="3" id="KW-0677">Repeat</keyword>
<gene>
    <name evidence="6" type="ORF">BV898_17522</name>
</gene>
<dbReference type="PROSITE" id="PS51450">
    <property type="entry name" value="LRR"/>
    <property type="match status" value="8"/>
</dbReference>
<evidence type="ECO:0000256" key="4">
    <source>
        <dbReference type="SAM" id="MobiDB-lite"/>
    </source>
</evidence>
<sequence>MAKRSRLTTDCLSAKLFYKKTRDGVMAKTSSYGPPISAHRFGLLPPLAIIIIINIILSCLQMRVECVSLIDASAAPTFALHALTESADNIDCRDAVIRFDEPCRCYRLQKNPATMFLLSEARPFLLDCDNVAFQFFPPMPFNVSIYLASYRKIGYQGLPTELFRGRNSDLRGLDLSSNHLLSITTSSLSGLETSLEFLNLSDNSLGRNFQPLLDIPEIHRLKALKVLDLSSNGIKLISEQFFSGLTETLEEIYLSKNDLTDIRFLGAAQNLAHLRILDLSNNRIFRLESLGFSTLPALQFLNLENNFLSMILPSAFNGTSLKEINLKRNRMEAIDNSVLSGLERTLMKIDFAFNVIKNLPDLRSFAVLEDLNISSNVLQNFNEPPMLPQSIQILDLSGNHLTQRSIPQLPLLPALRQLSLARNFLGNFFNLPSIASTFTFPLLEHLDIRAANLSAVPTPVFSLLPRLRRVDLCHNFFPQLSGSSFSNASSLLQNMSLSHCRIKSVAPETWQILPNLLSLDLSSNFLSKETDLTSLPKSLRKLNIAKNKLSTLPDLQTSLPNLIQLDVSGNNLSLVELNLFPLSTLKELNFSGNVLTAIPAFAENNSSAVPAGFGGVLGWMMNAGLQGSGNGKRRTVLEVLDLSWNRIDAVERPLTGMPNLTELRLCGNRIAELPMEFLKDHAQLRRVRLSRNALTGLANSTFVNLPQLEVLDLSFNKLKVFPSFALEDVPRLQTLILDSNRLSTFSPKNALGQFGNLSLVSLAKNDLNEISAEAFNGSSIQTLDLGENHLTRLNSSSFGSMPRLRTLRLASNNITYLGAGVFSLVPQLQELDLSRNNLRKVPEDLFRGVRRLSLDLSGNKLDSLPWELFGKARVDRLESLNLARNRLNGFPDKTLSEQDYNLISLSLAGNQITDIPPGSLISTKNVDLSFNPLSDQAVQTVLSDPKTTFKLSMAGVGMTFFPPLQLQFLTHVNLSGNRLTSFGDPLNWQRASLLESVDLSGNQLTDMRDSKLLWVLPKLAFLKWLDLSGNSLKVIRENELSGLINVDYLDVSSLPNLETFDISNLLEFPRLRTLKAASYPRLANFPIGDISSQLPALRSITLELKYPILTSQLQGMLTPSIEGLSLTGPIVTRVTRDTFGAFNPGENFHLQLDNLGMNSLPANIFQRFPRSTHLALDVRNTHLAGMDIAGLVQNLDFLDGAQFTFLGNKIDCSCNSTTALTVWMSVRESVRDVQCDTPLEMNGQSVLELDLTDLPCQRPLEGGAAPILPAPTRGSMVRPQQFSQFNQLTNEDVDFPATTRPESDIIFEITTAKPSLTQPQGRQSTTLNLEGAIAGIVVGLLLLTAIMIGAIIFWFRRERSRQAQNPNEPVKEYIARDAPYAVIQNTDVVPHPTWYPPPQPVLVLGARNTPTKEPSCGVPPGYPSYNESGYFERGLYDVPFPDARSENASRVMDGDFSDYARTSYAGKSIFDEETKDERGSQDSFAAESCDMTFTFEDVFTPSSGKDEGAPAVGDVKAE</sequence>
<accession>A0A9X6RM47</accession>
<comment type="caution">
    <text evidence="6">The sequence shown here is derived from an EMBL/GenBank/DDBJ whole genome shotgun (WGS) entry which is preliminary data.</text>
</comment>
<reference evidence="7" key="1">
    <citation type="submission" date="2017-01" db="EMBL/GenBank/DDBJ databases">
        <title>Comparative genomics of anhydrobiosis in the tardigrade Hypsibius dujardini.</title>
        <authorList>
            <person name="Yoshida Y."/>
            <person name="Koutsovoulos G."/>
            <person name="Laetsch D."/>
            <person name="Stevens L."/>
            <person name="Kumar S."/>
            <person name="Horikawa D."/>
            <person name="Ishino K."/>
            <person name="Komine S."/>
            <person name="Tomita M."/>
            <person name="Blaxter M."/>
            <person name="Arakawa K."/>
        </authorList>
    </citation>
    <scope>NUCLEOTIDE SEQUENCE [LARGE SCALE GENOMIC DNA]</scope>
    <source>
        <strain evidence="7">Z151</strain>
    </source>
</reference>
<feature type="transmembrane region" description="Helical" evidence="5">
    <location>
        <begin position="41"/>
        <end position="64"/>
    </location>
</feature>
<organism evidence="6 7">
    <name type="scientific">Hypsibius exemplaris</name>
    <name type="common">Freshwater tardigrade</name>
    <dbReference type="NCBI Taxonomy" id="2072580"/>
    <lineage>
        <taxon>Eukaryota</taxon>
        <taxon>Metazoa</taxon>
        <taxon>Ecdysozoa</taxon>
        <taxon>Tardigrada</taxon>
        <taxon>Eutardigrada</taxon>
        <taxon>Parachela</taxon>
        <taxon>Hypsibioidea</taxon>
        <taxon>Hypsibiidae</taxon>
        <taxon>Hypsibius</taxon>
    </lineage>
</organism>
<keyword evidence="5" id="KW-1133">Transmembrane helix</keyword>
<feature type="transmembrane region" description="Helical" evidence="5">
    <location>
        <begin position="1332"/>
        <end position="1355"/>
    </location>
</feature>
<dbReference type="EMBL" id="MTYJ01000302">
    <property type="protein sequence ID" value="OWA53088.1"/>
    <property type="molecule type" value="Genomic_DNA"/>
</dbReference>
<dbReference type="PANTHER" id="PTHR24373:SF275">
    <property type="entry name" value="TIR DOMAIN-CONTAINING PROTEIN"/>
    <property type="match status" value="1"/>
</dbReference>
<dbReference type="Proteomes" id="UP000192578">
    <property type="component" value="Unassembled WGS sequence"/>
</dbReference>
<evidence type="ECO:0000256" key="5">
    <source>
        <dbReference type="SAM" id="Phobius"/>
    </source>
</evidence>
<dbReference type="Pfam" id="PF13855">
    <property type="entry name" value="LRR_8"/>
    <property type="match status" value="3"/>
</dbReference>
<dbReference type="SMART" id="SM00369">
    <property type="entry name" value="LRR_TYP"/>
    <property type="match status" value="24"/>
</dbReference>
<dbReference type="SUPFAM" id="SSF52058">
    <property type="entry name" value="L domain-like"/>
    <property type="match status" value="3"/>
</dbReference>
<dbReference type="InterPro" id="IPR003591">
    <property type="entry name" value="Leu-rich_rpt_typical-subtyp"/>
</dbReference>
<dbReference type="OrthoDB" id="8731593at2759"/>
<evidence type="ECO:0000256" key="3">
    <source>
        <dbReference type="ARBA" id="ARBA00022737"/>
    </source>
</evidence>
<dbReference type="InterPro" id="IPR001611">
    <property type="entry name" value="Leu-rich_rpt"/>
</dbReference>
<evidence type="ECO:0000313" key="6">
    <source>
        <dbReference type="EMBL" id="OWA53088.1"/>
    </source>
</evidence>
<dbReference type="InterPro" id="IPR032675">
    <property type="entry name" value="LRR_dom_sf"/>
</dbReference>
<keyword evidence="5" id="KW-0472">Membrane</keyword>
<keyword evidence="2" id="KW-0732">Signal</keyword>
<keyword evidence="5" id="KW-0812">Transmembrane</keyword>
<name>A0A9X6RM47_HYPEX</name>
<feature type="region of interest" description="Disordered" evidence="4">
    <location>
        <begin position="1499"/>
        <end position="1518"/>
    </location>
</feature>
<evidence type="ECO:0000313" key="7">
    <source>
        <dbReference type="Proteomes" id="UP000192578"/>
    </source>
</evidence>
<dbReference type="SMART" id="SM00364">
    <property type="entry name" value="LRR_BAC"/>
    <property type="match status" value="13"/>
</dbReference>
<evidence type="ECO:0000256" key="1">
    <source>
        <dbReference type="ARBA" id="ARBA00022614"/>
    </source>
</evidence>
<dbReference type="SUPFAM" id="SSF52075">
    <property type="entry name" value="Outer arm dynein light chain 1"/>
    <property type="match status" value="1"/>
</dbReference>
<dbReference type="CDD" id="cd12087">
    <property type="entry name" value="TM_EGFR-like"/>
    <property type="match status" value="1"/>
</dbReference>
<evidence type="ECO:0000256" key="2">
    <source>
        <dbReference type="ARBA" id="ARBA00022729"/>
    </source>
</evidence>
<keyword evidence="1" id="KW-0433">Leucine-rich repeat</keyword>